<name>A0A0D2HIP2_9EURO</name>
<dbReference type="SMART" id="SM00906">
    <property type="entry name" value="Fungal_trans"/>
    <property type="match status" value="1"/>
</dbReference>
<protein>
    <recommendedName>
        <fullName evidence="6">Xylanolytic transcriptional activator regulatory domain-containing protein</fullName>
    </recommendedName>
</protein>
<accession>A0A0D2HIP2</accession>
<dbReference type="EMBL" id="KN848064">
    <property type="protein sequence ID" value="KIY01786.1"/>
    <property type="molecule type" value="Genomic_DNA"/>
</dbReference>
<comment type="subcellular location">
    <subcellularLocation>
        <location evidence="1">Nucleus</location>
    </subcellularLocation>
</comment>
<dbReference type="PANTHER" id="PTHR47338:SF10">
    <property type="entry name" value="TRANSCRIPTION FACTOR DOMAIN-CONTAINING PROTEIN-RELATED"/>
    <property type="match status" value="1"/>
</dbReference>
<evidence type="ECO:0000256" key="4">
    <source>
        <dbReference type="ARBA" id="ARBA00023163"/>
    </source>
</evidence>
<keyword evidence="2" id="KW-0479">Metal-binding</keyword>
<dbReference type="OrthoDB" id="3862662at2759"/>
<organism evidence="7 8">
    <name type="scientific">Fonsecaea multimorphosa CBS 102226</name>
    <dbReference type="NCBI Taxonomy" id="1442371"/>
    <lineage>
        <taxon>Eukaryota</taxon>
        <taxon>Fungi</taxon>
        <taxon>Dikarya</taxon>
        <taxon>Ascomycota</taxon>
        <taxon>Pezizomycotina</taxon>
        <taxon>Eurotiomycetes</taxon>
        <taxon>Chaetothyriomycetidae</taxon>
        <taxon>Chaetothyriales</taxon>
        <taxon>Herpotrichiellaceae</taxon>
        <taxon>Fonsecaea</taxon>
    </lineage>
</organism>
<dbReference type="CDD" id="cd12148">
    <property type="entry name" value="fungal_TF_MHR"/>
    <property type="match status" value="1"/>
</dbReference>
<dbReference type="GO" id="GO:0000981">
    <property type="term" value="F:DNA-binding transcription factor activity, RNA polymerase II-specific"/>
    <property type="evidence" value="ECO:0007669"/>
    <property type="project" value="InterPro"/>
</dbReference>
<gene>
    <name evidence="7" type="ORF">Z520_01924</name>
</gene>
<dbReference type="STRING" id="1442371.A0A0D2HIP2"/>
<feature type="domain" description="Xylanolytic transcriptional activator regulatory" evidence="6">
    <location>
        <begin position="281"/>
        <end position="365"/>
    </location>
</feature>
<evidence type="ECO:0000256" key="1">
    <source>
        <dbReference type="ARBA" id="ARBA00004123"/>
    </source>
</evidence>
<dbReference type="VEuPathDB" id="FungiDB:Z520_01924"/>
<evidence type="ECO:0000259" key="6">
    <source>
        <dbReference type="SMART" id="SM00906"/>
    </source>
</evidence>
<dbReference type="InterPro" id="IPR007219">
    <property type="entry name" value="XnlR_reg_dom"/>
</dbReference>
<evidence type="ECO:0000256" key="2">
    <source>
        <dbReference type="ARBA" id="ARBA00022723"/>
    </source>
</evidence>
<proteinExistence type="predicted"/>
<dbReference type="InterPro" id="IPR050815">
    <property type="entry name" value="TF_fung"/>
</dbReference>
<dbReference type="Pfam" id="PF04082">
    <property type="entry name" value="Fungal_trans"/>
    <property type="match status" value="1"/>
</dbReference>
<evidence type="ECO:0000313" key="8">
    <source>
        <dbReference type="Proteomes" id="UP000053411"/>
    </source>
</evidence>
<dbReference type="GO" id="GO:0005634">
    <property type="term" value="C:nucleus"/>
    <property type="evidence" value="ECO:0007669"/>
    <property type="project" value="UniProtKB-SubCell"/>
</dbReference>
<keyword evidence="3" id="KW-0805">Transcription regulation</keyword>
<reference evidence="7 8" key="1">
    <citation type="submission" date="2015-01" db="EMBL/GenBank/DDBJ databases">
        <title>The Genome Sequence of Fonsecaea multimorphosa CBS 102226.</title>
        <authorList>
            <consortium name="The Broad Institute Genomics Platform"/>
            <person name="Cuomo C."/>
            <person name="de Hoog S."/>
            <person name="Gorbushina A."/>
            <person name="Stielow B."/>
            <person name="Teixiera M."/>
            <person name="Abouelleil A."/>
            <person name="Chapman S.B."/>
            <person name="Priest M."/>
            <person name="Young S.K."/>
            <person name="Wortman J."/>
            <person name="Nusbaum C."/>
            <person name="Birren B."/>
        </authorList>
    </citation>
    <scope>NUCLEOTIDE SEQUENCE [LARGE SCALE GENOMIC DNA]</scope>
    <source>
        <strain evidence="7 8">CBS 102226</strain>
    </source>
</reference>
<dbReference type="GO" id="GO:0003677">
    <property type="term" value="F:DNA binding"/>
    <property type="evidence" value="ECO:0007669"/>
    <property type="project" value="InterPro"/>
</dbReference>
<keyword evidence="8" id="KW-1185">Reference proteome</keyword>
<evidence type="ECO:0000256" key="5">
    <source>
        <dbReference type="ARBA" id="ARBA00023242"/>
    </source>
</evidence>
<dbReference type="AlphaFoldDB" id="A0A0D2HIP2"/>
<dbReference type="PANTHER" id="PTHR47338">
    <property type="entry name" value="ZN(II)2CYS6 TRANSCRIPTION FACTOR (EUROFUNG)-RELATED"/>
    <property type="match status" value="1"/>
</dbReference>
<dbReference type="GO" id="GO:0008270">
    <property type="term" value="F:zinc ion binding"/>
    <property type="evidence" value="ECO:0007669"/>
    <property type="project" value="InterPro"/>
</dbReference>
<keyword evidence="4" id="KW-0804">Transcription</keyword>
<sequence>MPCCYPEVQHKPGPKLGMKVSTSGQHRYDLDLAHAVLLTGSHSSKHRKRICWRLEDRLPDHHQQDIREAEDGNSIRRNKGRQRQKLALYRDNTSTASDASSPESTTAQSWVFHHFHEDQSYSISPLTECDNAIPSESLAAYAWPSQDNTSHVCRTLGVSKEMLFTLTRTYFEKVTYLSLFHRPTFDAMVYNKIQQGTSSALLAAVCAIAARYVEDQPSPSLSLNSRHPDITHTPDHFYKLACALTNEQLDKCGDGKPPLALLQALILITFYEMVVSGRGRAWRSLGTCVRVAHEIELHLTDSSLQGKSLQEQKALTESWSRKEEQRRAWWLLWELDVFASTVRRRPACIHDGEHAVLLPVTERSWFEGHYQPSCFLDPDPLHRTRKLRECANSNGNAWFIVINSLVRDAHTTANPTSHCDRGLPGRDVSPLLDTPSGNPVDERRLAVLDDFILYNKTMLPKELAYQGDYLSFSISGDSYSKPTAKEDCDKQLIHAMTHLGRLMILHHYCIRNTGPSVLRGKKLVEYLSLSEPSVTQKLRAILGFSDDQSAWERYLGAAEEIMRVVRNASPNHIRYGHPLLACTFWICAATQLFKKAFAQDEAERELAQSNFDLLRLTLDHSHKFWKTSELMLKNIDTLASRLGELGARLADSQGSAGGPDALGRLGEADFASSGLGTSSLNDLNGGAAKGRDSTSAATKAGLGTTMLMPNDVDYTQTQPCASQIPFDTTTVSADKPTERSELQAFMYDFCGDNWDFWGNDLADLFPSGCPQT</sequence>
<dbReference type="RefSeq" id="XP_016635908.1">
    <property type="nucleotide sequence ID" value="XM_016772438.1"/>
</dbReference>
<keyword evidence="5" id="KW-0539">Nucleus</keyword>
<evidence type="ECO:0000313" key="7">
    <source>
        <dbReference type="EMBL" id="KIY01786.1"/>
    </source>
</evidence>
<dbReference type="GeneID" id="27707670"/>
<evidence type="ECO:0000256" key="3">
    <source>
        <dbReference type="ARBA" id="ARBA00023015"/>
    </source>
</evidence>
<dbReference type="GO" id="GO:0006351">
    <property type="term" value="P:DNA-templated transcription"/>
    <property type="evidence" value="ECO:0007669"/>
    <property type="project" value="InterPro"/>
</dbReference>
<dbReference type="Proteomes" id="UP000053411">
    <property type="component" value="Unassembled WGS sequence"/>
</dbReference>